<organism evidence="1 2">
    <name type="scientific">Oceanococcus atlanticus</name>
    <dbReference type="NCBI Taxonomy" id="1317117"/>
    <lineage>
        <taxon>Bacteria</taxon>
        <taxon>Pseudomonadati</taxon>
        <taxon>Pseudomonadota</taxon>
        <taxon>Gammaproteobacteria</taxon>
        <taxon>Chromatiales</taxon>
        <taxon>Oceanococcaceae</taxon>
        <taxon>Oceanococcus</taxon>
    </lineage>
</organism>
<evidence type="ECO:0000313" key="1">
    <source>
        <dbReference type="EMBL" id="ORE86825.1"/>
    </source>
</evidence>
<dbReference type="AlphaFoldDB" id="A0A1Y1SCT7"/>
<sequence length="766" mass="83619">MHREQIYPAQQLARSPGMASNNFDDGNLFYDKGDITQAALKFNQDLTITSGDFGLFVRTVAIYDHSNYKNFVTNQPNAITPENAADVAFTDTPGPTGNLIENRYLPTVYGAGAQVRSERDDDEALRQLGMRYDLLDANVFGAFDLPGDRRALVRVGRQQINWGESTVAVINSVNQANPVNVNSLYRIGFGLLEELFSPVGMARISVPVLGEISMDAYYQYEWEPIEIPTPGSLMSFADVGTYDLVDHVNASFGGSAVDPERVALPLNNPLTTIANTSATIDRIADRNPRDQGQFGISFNYYAEGLNNGTGFGLYFMNYHSKLPYVSAISSIPSCARREGNSAGIDATNTLELLEVCDNLPLSSSTLGVTQLVLDLTALIALSPGVALNDLGAVEQVLSSPLGVVNGLAGLLVPKPNQEFSNVVPLDQPDIFLEYPEDLQMFGLSFNTTYGEYSFQGEVAYRPNVPLQVALIDVLFTALGPSLSRCDHEDIQCAGTTNSVGFTEDGGRNYSLYPRNDYIDENGEHPRFDTINLAVGSVPGSRRSFPSFLESFRNIPLGETAPRSYVQGWIPGKVFQFNLGATRVLGGSENWIGADQVILLHELAATWVSNMPNFDELQIEGPLSATTHASAGADGSGADRSRLACAATETCSFGPDGLRFNPFQASKDAFADELSWGYRLVALTRYESVFPGISIAPLFIWQTDIQGNSPGPGGNFVEGRNQLFTILELRYQESLSLNLTYNAFWGGGANNLYQDRDNLGFFVKYQF</sequence>
<protein>
    <recommendedName>
        <fullName evidence="3">DUF1302 domain-containing protein</fullName>
    </recommendedName>
</protein>
<accession>A0A1Y1SCT7</accession>
<keyword evidence="2" id="KW-1185">Reference proteome</keyword>
<dbReference type="Proteomes" id="UP000192342">
    <property type="component" value="Unassembled WGS sequence"/>
</dbReference>
<name>A0A1Y1SCT7_9GAMM</name>
<dbReference type="STRING" id="1317117.ATO7_07292"/>
<dbReference type="Pfam" id="PF06980">
    <property type="entry name" value="DUF1302"/>
    <property type="match status" value="1"/>
</dbReference>
<reference evidence="1 2" key="1">
    <citation type="submission" date="2013-04" db="EMBL/GenBank/DDBJ databases">
        <title>Oceanococcus atlanticus 22II-S10r2 Genome Sequencing.</title>
        <authorList>
            <person name="Lai Q."/>
            <person name="Li G."/>
            <person name="Shao Z."/>
        </authorList>
    </citation>
    <scope>NUCLEOTIDE SEQUENCE [LARGE SCALE GENOMIC DNA]</scope>
    <source>
        <strain evidence="1 2">22II-S10r2</strain>
    </source>
</reference>
<evidence type="ECO:0008006" key="3">
    <source>
        <dbReference type="Google" id="ProtNLM"/>
    </source>
</evidence>
<comment type="caution">
    <text evidence="1">The sequence shown here is derived from an EMBL/GenBank/DDBJ whole genome shotgun (WGS) entry which is preliminary data.</text>
</comment>
<dbReference type="InterPro" id="IPR010727">
    <property type="entry name" value="DUF1302"/>
</dbReference>
<dbReference type="EMBL" id="AQQV01000002">
    <property type="protein sequence ID" value="ORE86825.1"/>
    <property type="molecule type" value="Genomic_DNA"/>
</dbReference>
<gene>
    <name evidence="1" type="ORF">ATO7_07292</name>
</gene>
<evidence type="ECO:0000313" key="2">
    <source>
        <dbReference type="Proteomes" id="UP000192342"/>
    </source>
</evidence>
<proteinExistence type="predicted"/>